<evidence type="ECO:0000256" key="1">
    <source>
        <dbReference type="SAM" id="MobiDB-lite"/>
    </source>
</evidence>
<organism evidence="2 3">
    <name type="scientific">Portunus trituberculatus</name>
    <name type="common">Swimming crab</name>
    <name type="synonym">Neptunus trituberculatus</name>
    <dbReference type="NCBI Taxonomy" id="210409"/>
    <lineage>
        <taxon>Eukaryota</taxon>
        <taxon>Metazoa</taxon>
        <taxon>Ecdysozoa</taxon>
        <taxon>Arthropoda</taxon>
        <taxon>Crustacea</taxon>
        <taxon>Multicrustacea</taxon>
        <taxon>Malacostraca</taxon>
        <taxon>Eumalacostraca</taxon>
        <taxon>Eucarida</taxon>
        <taxon>Decapoda</taxon>
        <taxon>Pleocyemata</taxon>
        <taxon>Brachyura</taxon>
        <taxon>Eubrachyura</taxon>
        <taxon>Portunoidea</taxon>
        <taxon>Portunidae</taxon>
        <taxon>Portuninae</taxon>
        <taxon>Portunus</taxon>
    </lineage>
</organism>
<dbReference type="EMBL" id="VSRR010000602">
    <property type="protein sequence ID" value="MPC17581.1"/>
    <property type="molecule type" value="Genomic_DNA"/>
</dbReference>
<feature type="compositionally biased region" description="Polar residues" evidence="1">
    <location>
        <begin position="1"/>
        <end position="11"/>
    </location>
</feature>
<evidence type="ECO:0000313" key="3">
    <source>
        <dbReference type="Proteomes" id="UP000324222"/>
    </source>
</evidence>
<evidence type="ECO:0000313" key="2">
    <source>
        <dbReference type="EMBL" id="MPC17581.1"/>
    </source>
</evidence>
<proteinExistence type="predicted"/>
<dbReference type="Proteomes" id="UP000324222">
    <property type="component" value="Unassembled WGS sequence"/>
</dbReference>
<sequence length="36" mass="4105">MRQKTFDSTLYNKAVSVEPPPPTLRQTRTDKALVQS</sequence>
<protein>
    <submittedName>
        <fullName evidence="2">Uncharacterized protein</fullName>
    </submittedName>
</protein>
<reference evidence="2 3" key="1">
    <citation type="submission" date="2019-05" db="EMBL/GenBank/DDBJ databases">
        <title>Another draft genome of Portunus trituberculatus and its Hox gene families provides insights of decapod evolution.</title>
        <authorList>
            <person name="Jeong J.-H."/>
            <person name="Song I."/>
            <person name="Kim S."/>
            <person name="Choi T."/>
            <person name="Kim D."/>
            <person name="Ryu S."/>
            <person name="Kim W."/>
        </authorList>
    </citation>
    <scope>NUCLEOTIDE SEQUENCE [LARGE SCALE GENOMIC DNA]</scope>
    <source>
        <tissue evidence="2">Muscle</tissue>
    </source>
</reference>
<comment type="caution">
    <text evidence="2">The sequence shown here is derived from an EMBL/GenBank/DDBJ whole genome shotgun (WGS) entry which is preliminary data.</text>
</comment>
<accession>A0A5B7D8G4</accession>
<keyword evidence="3" id="KW-1185">Reference proteome</keyword>
<dbReference type="AlphaFoldDB" id="A0A5B7D8G4"/>
<feature type="compositionally biased region" description="Basic and acidic residues" evidence="1">
    <location>
        <begin position="27"/>
        <end position="36"/>
    </location>
</feature>
<gene>
    <name evidence="2" type="ORF">E2C01_010444</name>
</gene>
<name>A0A5B7D8G4_PORTR</name>
<feature type="region of interest" description="Disordered" evidence="1">
    <location>
        <begin position="1"/>
        <end position="36"/>
    </location>
</feature>